<accession>A0AAE0N673</accession>
<evidence type="ECO:0000313" key="3">
    <source>
        <dbReference type="Proteomes" id="UP001287356"/>
    </source>
</evidence>
<evidence type="ECO:0000313" key="2">
    <source>
        <dbReference type="EMBL" id="KAK3371668.1"/>
    </source>
</evidence>
<keyword evidence="3" id="KW-1185">Reference proteome</keyword>
<proteinExistence type="predicted"/>
<reference evidence="2" key="1">
    <citation type="journal article" date="2023" name="Mol. Phylogenet. Evol.">
        <title>Genome-scale phylogeny and comparative genomics of the fungal order Sordariales.</title>
        <authorList>
            <person name="Hensen N."/>
            <person name="Bonometti L."/>
            <person name="Westerberg I."/>
            <person name="Brannstrom I.O."/>
            <person name="Guillou S."/>
            <person name="Cros-Aarteil S."/>
            <person name="Calhoun S."/>
            <person name="Haridas S."/>
            <person name="Kuo A."/>
            <person name="Mondo S."/>
            <person name="Pangilinan J."/>
            <person name="Riley R."/>
            <person name="LaButti K."/>
            <person name="Andreopoulos B."/>
            <person name="Lipzen A."/>
            <person name="Chen C."/>
            <person name="Yan M."/>
            <person name="Daum C."/>
            <person name="Ng V."/>
            <person name="Clum A."/>
            <person name="Steindorff A."/>
            <person name="Ohm R.A."/>
            <person name="Martin F."/>
            <person name="Silar P."/>
            <person name="Natvig D.O."/>
            <person name="Lalanne C."/>
            <person name="Gautier V."/>
            <person name="Ament-Velasquez S.L."/>
            <person name="Kruys A."/>
            <person name="Hutchinson M.I."/>
            <person name="Powell A.J."/>
            <person name="Barry K."/>
            <person name="Miller A.N."/>
            <person name="Grigoriev I.V."/>
            <person name="Debuchy R."/>
            <person name="Gladieux P."/>
            <person name="Hiltunen Thoren M."/>
            <person name="Johannesson H."/>
        </authorList>
    </citation>
    <scope>NUCLEOTIDE SEQUENCE</scope>
    <source>
        <strain evidence="2">CBS 958.72</strain>
    </source>
</reference>
<gene>
    <name evidence="2" type="ORF">B0T24DRAFT_332721</name>
</gene>
<dbReference type="EMBL" id="JAULSN010000005">
    <property type="protein sequence ID" value="KAK3371668.1"/>
    <property type="molecule type" value="Genomic_DNA"/>
</dbReference>
<evidence type="ECO:0000256" key="1">
    <source>
        <dbReference type="SAM" id="MobiDB-lite"/>
    </source>
</evidence>
<name>A0AAE0N673_9PEZI</name>
<organism evidence="2 3">
    <name type="scientific">Lasiosphaeria ovina</name>
    <dbReference type="NCBI Taxonomy" id="92902"/>
    <lineage>
        <taxon>Eukaryota</taxon>
        <taxon>Fungi</taxon>
        <taxon>Dikarya</taxon>
        <taxon>Ascomycota</taxon>
        <taxon>Pezizomycotina</taxon>
        <taxon>Sordariomycetes</taxon>
        <taxon>Sordariomycetidae</taxon>
        <taxon>Sordariales</taxon>
        <taxon>Lasiosphaeriaceae</taxon>
        <taxon>Lasiosphaeria</taxon>
    </lineage>
</organism>
<dbReference type="Proteomes" id="UP001287356">
    <property type="component" value="Unassembled WGS sequence"/>
</dbReference>
<feature type="region of interest" description="Disordered" evidence="1">
    <location>
        <begin position="60"/>
        <end position="79"/>
    </location>
</feature>
<protein>
    <submittedName>
        <fullName evidence="2">Uncharacterized protein</fullName>
    </submittedName>
</protein>
<comment type="caution">
    <text evidence="2">The sequence shown here is derived from an EMBL/GenBank/DDBJ whole genome shotgun (WGS) entry which is preliminary data.</text>
</comment>
<feature type="compositionally biased region" description="Low complexity" evidence="1">
    <location>
        <begin position="185"/>
        <end position="198"/>
    </location>
</feature>
<feature type="region of interest" description="Disordered" evidence="1">
    <location>
        <begin position="175"/>
        <end position="198"/>
    </location>
</feature>
<sequence length="198" mass="22281">MARLGNARSASLRKKLESITQNETSITQEEVGDGDDAKNEIRRRLWLRCQTDIRAEPIKRIDSRKKSQQLTVREPPGQPGLHDLIEFGALTTPGILENDAIINTAYREHMAENFPLFDHPRGGYEAVQADFDTIDTHYNSGDDKTSSDDWMNDPDADYFYADGNGNIYPVERQAVFGPSKPEWPSDAATASSSEFEEE</sequence>
<reference evidence="2" key="2">
    <citation type="submission" date="2023-06" db="EMBL/GenBank/DDBJ databases">
        <authorList>
            <consortium name="Lawrence Berkeley National Laboratory"/>
            <person name="Haridas S."/>
            <person name="Hensen N."/>
            <person name="Bonometti L."/>
            <person name="Westerberg I."/>
            <person name="Brannstrom I.O."/>
            <person name="Guillou S."/>
            <person name="Cros-Aarteil S."/>
            <person name="Calhoun S."/>
            <person name="Kuo A."/>
            <person name="Mondo S."/>
            <person name="Pangilinan J."/>
            <person name="Riley R."/>
            <person name="Labutti K."/>
            <person name="Andreopoulos B."/>
            <person name="Lipzen A."/>
            <person name="Chen C."/>
            <person name="Yanf M."/>
            <person name="Daum C."/>
            <person name="Ng V."/>
            <person name="Clum A."/>
            <person name="Steindorff A."/>
            <person name="Ohm R."/>
            <person name="Martin F."/>
            <person name="Silar P."/>
            <person name="Natvig D."/>
            <person name="Lalanne C."/>
            <person name="Gautier V."/>
            <person name="Ament-Velasquez S.L."/>
            <person name="Kruys A."/>
            <person name="Hutchinson M.I."/>
            <person name="Powell A.J."/>
            <person name="Barry K."/>
            <person name="Miller A.N."/>
            <person name="Grigoriev I.V."/>
            <person name="Debuchy R."/>
            <person name="Gladieux P."/>
            <person name="Thoren M.H."/>
            <person name="Johannesson H."/>
        </authorList>
    </citation>
    <scope>NUCLEOTIDE SEQUENCE</scope>
    <source>
        <strain evidence="2">CBS 958.72</strain>
    </source>
</reference>
<dbReference type="AlphaFoldDB" id="A0AAE0N673"/>